<feature type="transmembrane region" description="Helical" evidence="8">
    <location>
        <begin position="326"/>
        <end position="352"/>
    </location>
</feature>
<keyword evidence="5" id="KW-0249">Electron transport</keyword>
<keyword evidence="3 8" id="KW-0812">Transmembrane</keyword>
<evidence type="ECO:0000256" key="9">
    <source>
        <dbReference type="SAM" id="SignalP"/>
    </source>
</evidence>
<keyword evidence="2" id="KW-0813">Transport</keyword>
<evidence type="ECO:0000256" key="3">
    <source>
        <dbReference type="ARBA" id="ARBA00022692"/>
    </source>
</evidence>
<dbReference type="Pfam" id="PF03351">
    <property type="entry name" value="DOMON"/>
    <property type="match status" value="1"/>
</dbReference>
<feature type="chain" id="PRO_5047396426" description="Ferric-chelate reductase 1" evidence="9">
    <location>
        <begin position="26"/>
        <end position="464"/>
    </location>
</feature>
<dbReference type="PANTHER" id="PTHR23130:SF171">
    <property type="entry name" value="OS01G0895300 PROTEIN"/>
    <property type="match status" value="1"/>
</dbReference>
<keyword evidence="13" id="KW-1185">Reference proteome</keyword>
<evidence type="ECO:0000256" key="4">
    <source>
        <dbReference type="ARBA" id="ARBA00022729"/>
    </source>
</evidence>
<feature type="transmembrane region" description="Helical" evidence="8">
    <location>
        <begin position="288"/>
        <end position="305"/>
    </location>
</feature>
<keyword evidence="7 8" id="KW-0472">Membrane</keyword>
<dbReference type="EMBL" id="CALNXK010000143">
    <property type="protein sequence ID" value="CAH3167988.1"/>
    <property type="molecule type" value="Genomic_DNA"/>
</dbReference>
<feature type="transmembrane region" description="Helical" evidence="8">
    <location>
        <begin position="421"/>
        <end position="444"/>
    </location>
</feature>
<dbReference type="Proteomes" id="UP001159405">
    <property type="component" value="Unassembled WGS sequence"/>
</dbReference>
<dbReference type="InterPro" id="IPR006593">
    <property type="entry name" value="Cyt_b561/ferric_Rdtase_TM"/>
</dbReference>
<feature type="domain" description="Cytochrome b561" evidence="11">
    <location>
        <begin position="181"/>
        <end position="380"/>
    </location>
</feature>
<sequence>MAVLDVLFTTVVLAVLIAEVPVSDSRSPVRPINPQLLFSTEDCGKTKGCFFRPESCSSRTSDCDYFMSYRPDESSITFELSSKEKWISVGFNHKAIMDGTDSIICSSLDNGSNVIGHYPVKGYDTPIRTGEEIPELIFQEVVREHGNTKCKFKREKKSSMMSADLNKDLFVIFASGPIGDDNSLREHSWKAHSMSPVNLAEIEILEASEFDLFVIQLHAILMVVAWVGFATIGMFVPRFMRTVWGVKEMCGKRIWFQLHRTLMILTTVCTVAGAILAFVYVGKWSEDAGAHPIIGTIVLFCFFRPPPDGKNSTNSFFALRRMYFNWAHRTFGLLTLALAVVNIFLGSILPVFHLEVSAVYVMIVYLLALAFVMAFELYLACSEDKSDEDYRVLARPHDDEVEVAPVRVRQAQSNLRKKFRLYNIVFGVLILLVTAVCLAMFVLLTTHEDSDDEEAKSTAIPGIH</sequence>
<protein>
    <recommendedName>
        <fullName evidence="14">Ferric-chelate reductase 1</fullName>
    </recommendedName>
</protein>
<dbReference type="PROSITE" id="PS50939">
    <property type="entry name" value="CYTOCHROME_B561"/>
    <property type="match status" value="1"/>
</dbReference>
<keyword evidence="6 8" id="KW-1133">Transmembrane helix</keyword>
<evidence type="ECO:0000313" key="13">
    <source>
        <dbReference type="Proteomes" id="UP001159405"/>
    </source>
</evidence>
<proteinExistence type="predicted"/>
<dbReference type="PROSITE" id="PS50836">
    <property type="entry name" value="DOMON"/>
    <property type="match status" value="1"/>
</dbReference>
<organism evidence="12 13">
    <name type="scientific">Porites lobata</name>
    <dbReference type="NCBI Taxonomy" id="104759"/>
    <lineage>
        <taxon>Eukaryota</taxon>
        <taxon>Metazoa</taxon>
        <taxon>Cnidaria</taxon>
        <taxon>Anthozoa</taxon>
        <taxon>Hexacorallia</taxon>
        <taxon>Scleractinia</taxon>
        <taxon>Fungiina</taxon>
        <taxon>Poritidae</taxon>
        <taxon>Porites</taxon>
    </lineage>
</organism>
<evidence type="ECO:0008006" key="14">
    <source>
        <dbReference type="Google" id="ProtNLM"/>
    </source>
</evidence>
<evidence type="ECO:0000256" key="8">
    <source>
        <dbReference type="SAM" id="Phobius"/>
    </source>
</evidence>
<dbReference type="Gene3D" id="1.20.120.1770">
    <property type="match status" value="1"/>
</dbReference>
<evidence type="ECO:0000256" key="5">
    <source>
        <dbReference type="ARBA" id="ARBA00022982"/>
    </source>
</evidence>
<dbReference type="PANTHER" id="PTHR23130">
    <property type="entry name" value="CYTOCHROME B561 AND DOMON DOMAIN-CONTAINING PROTEIN"/>
    <property type="match status" value="1"/>
</dbReference>
<feature type="transmembrane region" description="Helical" evidence="8">
    <location>
        <begin position="358"/>
        <end position="381"/>
    </location>
</feature>
<comment type="subcellular location">
    <subcellularLocation>
        <location evidence="1">Membrane</location>
    </subcellularLocation>
</comment>
<evidence type="ECO:0000256" key="6">
    <source>
        <dbReference type="ARBA" id="ARBA00022989"/>
    </source>
</evidence>
<evidence type="ECO:0000313" key="12">
    <source>
        <dbReference type="EMBL" id="CAH3167988.1"/>
    </source>
</evidence>
<dbReference type="CDD" id="cd08760">
    <property type="entry name" value="Cyt_b561_FRRS1_like"/>
    <property type="match status" value="1"/>
</dbReference>
<keyword evidence="4 9" id="KW-0732">Signal</keyword>
<evidence type="ECO:0000256" key="7">
    <source>
        <dbReference type="ARBA" id="ARBA00023136"/>
    </source>
</evidence>
<reference evidence="12 13" key="1">
    <citation type="submission" date="2022-05" db="EMBL/GenBank/DDBJ databases">
        <authorList>
            <consortium name="Genoscope - CEA"/>
            <person name="William W."/>
        </authorList>
    </citation>
    <scope>NUCLEOTIDE SEQUENCE [LARGE SCALE GENOMIC DNA]</scope>
</reference>
<name>A0ABN8QNS5_9CNID</name>
<evidence type="ECO:0000256" key="1">
    <source>
        <dbReference type="ARBA" id="ARBA00004370"/>
    </source>
</evidence>
<feature type="domain" description="DOMON" evidence="10">
    <location>
        <begin position="63"/>
        <end position="176"/>
    </location>
</feature>
<feature type="signal peptide" evidence="9">
    <location>
        <begin position="1"/>
        <end position="25"/>
    </location>
</feature>
<feature type="transmembrane region" description="Helical" evidence="8">
    <location>
        <begin position="261"/>
        <end position="282"/>
    </location>
</feature>
<evidence type="ECO:0000259" key="10">
    <source>
        <dbReference type="PROSITE" id="PS50836"/>
    </source>
</evidence>
<accession>A0ABN8QNS5</accession>
<dbReference type="CDD" id="cd09628">
    <property type="entry name" value="DOMON_SDR_2_like"/>
    <property type="match status" value="1"/>
</dbReference>
<evidence type="ECO:0000259" key="11">
    <source>
        <dbReference type="PROSITE" id="PS50939"/>
    </source>
</evidence>
<gene>
    <name evidence="12" type="ORF">PLOB_00009062</name>
</gene>
<dbReference type="SMART" id="SM00665">
    <property type="entry name" value="B561"/>
    <property type="match status" value="1"/>
</dbReference>
<dbReference type="InterPro" id="IPR005018">
    <property type="entry name" value="DOMON_domain"/>
</dbReference>
<comment type="caution">
    <text evidence="12">The sequence shown here is derived from an EMBL/GenBank/DDBJ whole genome shotgun (WGS) entry which is preliminary data.</text>
</comment>
<feature type="transmembrane region" description="Helical" evidence="8">
    <location>
        <begin position="217"/>
        <end position="240"/>
    </location>
</feature>
<evidence type="ECO:0000256" key="2">
    <source>
        <dbReference type="ARBA" id="ARBA00022448"/>
    </source>
</evidence>